<evidence type="ECO:0000256" key="1">
    <source>
        <dbReference type="SAM" id="MobiDB-lite"/>
    </source>
</evidence>
<gene>
    <name evidence="2" type="ORF">TSIB3V08_LOCUS5296</name>
</gene>
<protein>
    <submittedName>
        <fullName evidence="2">Uncharacterized protein</fullName>
    </submittedName>
</protein>
<organism evidence="2">
    <name type="scientific">Timema shepardi</name>
    <name type="common">Walking stick</name>
    <dbReference type="NCBI Taxonomy" id="629360"/>
    <lineage>
        <taxon>Eukaryota</taxon>
        <taxon>Metazoa</taxon>
        <taxon>Ecdysozoa</taxon>
        <taxon>Arthropoda</taxon>
        <taxon>Hexapoda</taxon>
        <taxon>Insecta</taxon>
        <taxon>Pterygota</taxon>
        <taxon>Neoptera</taxon>
        <taxon>Polyneoptera</taxon>
        <taxon>Phasmatodea</taxon>
        <taxon>Timematodea</taxon>
        <taxon>Timematoidea</taxon>
        <taxon>Timematidae</taxon>
        <taxon>Timema</taxon>
    </lineage>
</organism>
<accession>A0A7R9AX51</accession>
<reference evidence="2" key="1">
    <citation type="submission" date="2020-11" db="EMBL/GenBank/DDBJ databases">
        <authorList>
            <person name="Tran Van P."/>
        </authorList>
    </citation>
    <scope>NUCLEOTIDE SEQUENCE</scope>
</reference>
<dbReference type="EMBL" id="OC002037">
    <property type="protein sequence ID" value="CAD7261150.1"/>
    <property type="molecule type" value="Genomic_DNA"/>
</dbReference>
<sequence length="332" mass="36821">MPVITKSAPCQKQPQNWKMVVLSPALTTPSTRRPNTYSLVALRAELLYSDVRLLVCTPVATVRDNTDSILLKMTVAVNQHGRSSYRTRLSEKSSKPCLVLGILDNDIGRKFSESIKWSGPQRMDRIFPQFVMSYGSDGDMHLADDGATWHNGGFTDGWTTLGTQLCFGLLHTIRDNPVHACIPGVTSGEFPQKSKSPVAWLKEKLGGDYLLSRYFREVKDVRPPGGAFPYPLVFSLDRENEIFLTHWSTNTGIGKVELEEVNPHLRGGRVENNLGKTTPSSPDRDLNLDLPVLSSRAQHDKRANNASTIESKTPTAAMCDIDRCVHTTLVAD</sequence>
<proteinExistence type="predicted"/>
<name>A0A7R9AX51_TIMSH</name>
<evidence type="ECO:0000313" key="2">
    <source>
        <dbReference type="EMBL" id="CAD7261150.1"/>
    </source>
</evidence>
<feature type="region of interest" description="Disordered" evidence="1">
    <location>
        <begin position="267"/>
        <end position="288"/>
    </location>
</feature>
<dbReference type="AlphaFoldDB" id="A0A7R9AX51"/>